<feature type="non-terminal residue" evidence="10">
    <location>
        <position position="173"/>
    </location>
</feature>
<dbReference type="PROSITE" id="PS01279">
    <property type="entry name" value="PCMT"/>
    <property type="match status" value="1"/>
</dbReference>
<dbReference type="Pfam" id="PF01135">
    <property type="entry name" value="PCMT"/>
    <property type="match status" value="1"/>
</dbReference>
<dbReference type="Gene3D" id="3.40.50.150">
    <property type="entry name" value="Vaccinia Virus protein VP39"/>
    <property type="match status" value="1"/>
</dbReference>
<accession>A0A1F5G3G2</accession>
<dbReference type="PANTHER" id="PTHR11579">
    <property type="entry name" value="PROTEIN-L-ISOASPARTATE O-METHYLTRANSFERASE"/>
    <property type="match status" value="1"/>
</dbReference>
<dbReference type="InterPro" id="IPR000682">
    <property type="entry name" value="PCMT"/>
</dbReference>
<dbReference type="AlphaFoldDB" id="A0A1F5G3G2"/>
<dbReference type="EC" id="2.1.1.77" evidence="3 9"/>
<dbReference type="EMBL" id="MFAZ01000043">
    <property type="protein sequence ID" value="OGD86354.1"/>
    <property type="molecule type" value="Genomic_DNA"/>
</dbReference>
<protein>
    <recommendedName>
        <fullName evidence="4 9">Protein-L-isoaspartate O-methyltransferase</fullName>
        <ecNumber evidence="3 9">2.1.1.77</ecNumber>
    </recommendedName>
</protein>
<evidence type="ECO:0000256" key="4">
    <source>
        <dbReference type="ARBA" id="ARBA00013346"/>
    </source>
</evidence>
<dbReference type="GO" id="GO:0030091">
    <property type="term" value="P:protein repair"/>
    <property type="evidence" value="ECO:0007669"/>
    <property type="project" value="UniProtKB-UniRule"/>
</dbReference>
<dbReference type="PANTHER" id="PTHR11579:SF0">
    <property type="entry name" value="PROTEIN-L-ISOASPARTATE(D-ASPARTATE) O-METHYLTRANSFERASE"/>
    <property type="match status" value="1"/>
</dbReference>
<evidence type="ECO:0000256" key="6">
    <source>
        <dbReference type="ARBA" id="ARBA00022603"/>
    </source>
</evidence>
<name>A0A1F5G3G2_9BACT</name>
<evidence type="ECO:0000313" key="11">
    <source>
        <dbReference type="Proteomes" id="UP000179102"/>
    </source>
</evidence>
<organism evidence="10 11">
    <name type="scientific">Candidatus Curtissbacteria bacterium RIFCSPHIGHO2_01_FULL_41_11</name>
    <dbReference type="NCBI Taxonomy" id="1797711"/>
    <lineage>
        <taxon>Bacteria</taxon>
        <taxon>Candidatus Curtissiibacteriota</taxon>
    </lineage>
</organism>
<proteinExistence type="inferred from homology"/>
<evidence type="ECO:0000256" key="7">
    <source>
        <dbReference type="ARBA" id="ARBA00022679"/>
    </source>
</evidence>
<evidence type="ECO:0000256" key="5">
    <source>
        <dbReference type="ARBA" id="ARBA00022490"/>
    </source>
</evidence>
<dbReference type="SUPFAM" id="SSF53335">
    <property type="entry name" value="S-adenosyl-L-methionine-dependent methyltransferases"/>
    <property type="match status" value="1"/>
</dbReference>
<evidence type="ECO:0000256" key="2">
    <source>
        <dbReference type="ARBA" id="ARBA00005369"/>
    </source>
</evidence>
<sequence>MKSQKNYKKQQTELIRRKASLIRRKASLIENYIKPLGVTDSRVISAFRKVPRHKFVLANYRKDAYLDVPLPIGEGQTISQPSLVAVMTQALELKGREKVLEVGTGSGFQAAILSHLAKKVYTIEIIGRLADKAAKTLKNLECDNVHVEIGDGSQGLQKYAPYDAIIVTAAGNQ</sequence>
<dbReference type="CDD" id="cd02440">
    <property type="entry name" value="AdoMet_MTases"/>
    <property type="match status" value="1"/>
</dbReference>
<comment type="caution">
    <text evidence="10">The sequence shown here is derived from an EMBL/GenBank/DDBJ whole genome shotgun (WGS) entry which is preliminary data.</text>
</comment>
<evidence type="ECO:0000256" key="1">
    <source>
        <dbReference type="ARBA" id="ARBA00004496"/>
    </source>
</evidence>
<dbReference type="NCBIfam" id="TIGR00080">
    <property type="entry name" value="pimt"/>
    <property type="match status" value="1"/>
</dbReference>
<evidence type="ECO:0000313" key="10">
    <source>
        <dbReference type="EMBL" id="OGD86354.1"/>
    </source>
</evidence>
<evidence type="ECO:0000256" key="3">
    <source>
        <dbReference type="ARBA" id="ARBA00011890"/>
    </source>
</evidence>
<dbReference type="GO" id="GO:0004719">
    <property type="term" value="F:protein-L-isoaspartate (D-aspartate) O-methyltransferase activity"/>
    <property type="evidence" value="ECO:0007669"/>
    <property type="project" value="UniProtKB-UniRule"/>
</dbReference>
<dbReference type="Proteomes" id="UP000179102">
    <property type="component" value="Unassembled WGS sequence"/>
</dbReference>
<comment type="subcellular location">
    <subcellularLocation>
        <location evidence="1">Cytoplasm</location>
    </subcellularLocation>
</comment>
<dbReference type="STRING" id="1797711.A2870_00555"/>
<keyword evidence="8" id="KW-0949">S-adenosyl-L-methionine</keyword>
<dbReference type="InterPro" id="IPR029063">
    <property type="entry name" value="SAM-dependent_MTases_sf"/>
</dbReference>
<comment type="similarity">
    <text evidence="2">Belongs to the methyltransferase superfamily. L-isoaspartyl/D-aspartyl protein methyltransferase family.</text>
</comment>
<evidence type="ECO:0000256" key="9">
    <source>
        <dbReference type="NCBIfam" id="TIGR00080"/>
    </source>
</evidence>
<keyword evidence="6 10" id="KW-0489">Methyltransferase</keyword>
<keyword evidence="5" id="KW-0963">Cytoplasm</keyword>
<reference evidence="10 11" key="1">
    <citation type="journal article" date="2016" name="Nat. Commun.">
        <title>Thousands of microbial genomes shed light on interconnected biogeochemical processes in an aquifer system.</title>
        <authorList>
            <person name="Anantharaman K."/>
            <person name="Brown C.T."/>
            <person name="Hug L.A."/>
            <person name="Sharon I."/>
            <person name="Castelle C.J."/>
            <person name="Probst A.J."/>
            <person name="Thomas B.C."/>
            <person name="Singh A."/>
            <person name="Wilkins M.J."/>
            <person name="Karaoz U."/>
            <person name="Brodie E.L."/>
            <person name="Williams K.H."/>
            <person name="Hubbard S.S."/>
            <person name="Banfield J.F."/>
        </authorList>
    </citation>
    <scope>NUCLEOTIDE SEQUENCE [LARGE SCALE GENOMIC DNA]</scope>
</reference>
<gene>
    <name evidence="10" type="ORF">A2870_00555</name>
</gene>
<evidence type="ECO:0000256" key="8">
    <source>
        <dbReference type="ARBA" id="ARBA00022691"/>
    </source>
</evidence>
<keyword evidence="7 10" id="KW-0808">Transferase</keyword>
<dbReference type="GO" id="GO:0005737">
    <property type="term" value="C:cytoplasm"/>
    <property type="evidence" value="ECO:0007669"/>
    <property type="project" value="UniProtKB-SubCell"/>
</dbReference>
<dbReference type="NCBIfam" id="NF001453">
    <property type="entry name" value="PRK00312.1"/>
    <property type="match status" value="1"/>
</dbReference>
<dbReference type="GO" id="GO:0032259">
    <property type="term" value="P:methylation"/>
    <property type="evidence" value="ECO:0007669"/>
    <property type="project" value="UniProtKB-KW"/>
</dbReference>